<keyword evidence="4" id="KW-1185">Reference proteome</keyword>
<keyword evidence="2" id="KW-1133">Transmembrane helix</keyword>
<feature type="transmembrane region" description="Helical" evidence="2">
    <location>
        <begin position="15"/>
        <end position="33"/>
    </location>
</feature>
<accession>A0A2B7XTS8</accession>
<organism evidence="3 4">
    <name type="scientific">Helicocarpus griseus UAMH5409</name>
    <dbReference type="NCBI Taxonomy" id="1447875"/>
    <lineage>
        <taxon>Eukaryota</taxon>
        <taxon>Fungi</taxon>
        <taxon>Dikarya</taxon>
        <taxon>Ascomycota</taxon>
        <taxon>Pezizomycotina</taxon>
        <taxon>Eurotiomycetes</taxon>
        <taxon>Eurotiomycetidae</taxon>
        <taxon>Onygenales</taxon>
        <taxon>Ajellomycetaceae</taxon>
        <taxon>Helicocarpus</taxon>
    </lineage>
</organism>
<evidence type="ECO:0000313" key="4">
    <source>
        <dbReference type="Proteomes" id="UP000223968"/>
    </source>
</evidence>
<proteinExistence type="predicted"/>
<dbReference type="Proteomes" id="UP000223968">
    <property type="component" value="Unassembled WGS sequence"/>
</dbReference>
<name>A0A2B7XTS8_9EURO</name>
<evidence type="ECO:0000313" key="3">
    <source>
        <dbReference type="EMBL" id="PGH12390.1"/>
    </source>
</evidence>
<gene>
    <name evidence="3" type="ORF">AJ79_04338</name>
</gene>
<dbReference type="AlphaFoldDB" id="A0A2B7XTS8"/>
<keyword evidence="2" id="KW-0472">Membrane</keyword>
<sequence>MAVTSPTPGPRPMSGRNIAIATAAASAFGYYMYTRSRAKNARLIQPEEHSRYQNVGQPQTVEGGAKAATAKDIPRSGGGGER</sequence>
<dbReference type="OrthoDB" id="10432401at2759"/>
<feature type="region of interest" description="Disordered" evidence="1">
    <location>
        <begin position="49"/>
        <end position="82"/>
    </location>
</feature>
<comment type="caution">
    <text evidence="3">The sequence shown here is derived from an EMBL/GenBank/DDBJ whole genome shotgun (WGS) entry which is preliminary data.</text>
</comment>
<keyword evidence="2" id="KW-0812">Transmembrane</keyword>
<protein>
    <submittedName>
        <fullName evidence="3">Uncharacterized protein</fullName>
    </submittedName>
</protein>
<dbReference type="EMBL" id="PDNB01000059">
    <property type="protein sequence ID" value="PGH12390.1"/>
    <property type="molecule type" value="Genomic_DNA"/>
</dbReference>
<reference evidence="3 4" key="1">
    <citation type="submission" date="2017-10" db="EMBL/GenBank/DDBJ databases">
        <title>Comparative genomics in systemic dimorphic fungi from Ajellomycetaceae.</title>
        <authorList>
            <person name="Munoz J.F."/>
            <person name="Mcewen J.G."/>
            <person name="Clay O.K."/>
            <person name="Cuomo C.A."/>
        </authorList>
    </citation>
    <scope>NUCLEOTIDE SEQUENCE [LARGE SCALE GENOMIC DNA]</scope>
    <source>
        <strain evidence="3 4">UAMH5409</strain>
    </source>
</reference>
<evidence type="ECO:0000256" key="1">
    <source>
        <dbReference type="SAM" id="MobiDB-lite"/>
    </source>
</evidence>
<evidence type="ECO:0000256" key="2">
    <source>
        <dbReference type="SAM" id="Phobius"/>
    </source>
</evidence>